<organism evidence="2 3">
    <name type="scientific">Moritella yayanosii</name>
    <dbReference type="NCBI Taxonomy" id="69539"/>
    <lineage>
        <taxon>Bacteria</taxon>
        <taxon>Pseudomonadati</taxon>
        <taxon>Pseudomonadota</taxon>
        <taxon>Gammaproteobacteria</taxon>
        <taxon>Alteromonadales</taxon>
        <taxon>Moritellaceae</taxon>
        <taxon>Moritella</taxon>
    </lineage>
</organism>
<sequence>MKILIPLVLSLGSIVTTPALATDKTSGDVDFYLGAKTGYLYTAFDELDPKVPATFMIGIQQSGFGLEFEGTFVDMDENNIDFEYESYAIYGTYRTSGEFYAKIRAGYLEETLKSDTKKWEEDGFSGGIAFGLEVSDAFTIEAGYTVIQADLKYFSIGGNVHF</sequence>
<gene>
    <name evidence="2" type="ORF">MORIYA_0347</name>
</gene>
<evidence type="ECO:0000256" key="1">
    <source>
        <dbReference type="SAM" id="SignalP"/>
    </source>
</evidence>
<keyword evidence="3" id="KW-1185">Reference proteome</keyword>
<evidence type="ECO:0000313" key="3">
    <source>
        <dbReference type="Proteomes" id="UP000250163"/>
    </source>
</evidence>
<dbReference type="InterPro" id="IPR011250">
    <property type="entry name" value="OMP/PagP_B-barrel"/>
</dbReference>
<dbReference type="RefSeq" id="WP_112712152.1">
    <property type="nucleotide sequence ID" value="NZ_LS483250.1"/>
</dbReference>
<feature type="chain" id="PRO_5016338824" description="Outer membrane protein beta-barrel domain-containing protein" evidence="1">
    <location>
        <begin position="22"/>
        <end position="162"/>
    </location>
</feature>
<evidence type="ECO:0008006" key="4">
    <source>
        <dbReference type="Google" id="ProtNLM"/>
    </source>
</evidence>
<accession>A0A330LRU3</accession>
<dbReference type="SUPFAM" id="SSF56925">
    <property type="entry name" value="OMPA-like"/>
    <property type="match status" value="1"/>
</dbReference>
<protein>
    <recommendedName>
        <fullName evidence="4">Outer membrane protein beta-barrel domain-containing protein</fullName>
    </recommendedName>
</protein>
<dbReference type="OrthoDB" id="5735888at2"/>
<dbReference type="Proteomes" id="UP000250163">
    <property type="component" value="Chromosome MORIYA"/>
</dbReference>
<dbReference type="KEGG" id="mya:MORIYA_0347"/>
<proteinExistence type="predicted"/>
<reference evidence="3" key="1">
    <citation type="submission" date="2018-05" db="EMBL/GenBank/DDBJ databases">
        <authorList>
            <person name="Cea G.-C."/>
            <person name="William W."/>
        </authorList>
    </citation>
    <scope>NUCLEOTIDE SEQUENCE [LARGE SCALE GENOMIC DNA]</scope>
    <source>
        <strain evidence="3">DB21MT 5</strain>
    </source>
</reference>
<keyword evidence="1" id="KW-0732">Signal</keyword>
<name>A0A330LRU3_9GAMM</name>
<dbReference type="EMBL" id="LS483250">
    <property type="protein sequence ID" value="SQD76825.1"/>
    <property type="molecule type" value="Genomic_DNA"/>
</dbReference>
<feature type="signal peptide" evidence="1">
    <location>
        <begin position="1"/>
        <end position="21"/>
    </location>
</feature>
<evidence type="ECO:0000313" key="2">
    <source>
        <dbReference type="EMBL" id="SQD76825.1"/>
    </source>
</evidence>
<dbReference type="AlphaFoldDB" id="A0A330LRU3"/>